<dbReference type="InterPro" id="IPR026960">
    <property type="entry name" value="RVT-Znf"/>
</dbReference>
<organism evidence="2 3">
    <name type="scientific">Hibiscus syriacus</name>
    <name type="common">Rose of Sharon</name>
    <dbReference type="NCBI Taxonomy" id="106335"/>
    <lineage>
        <taxon>Eukaryota</taxon>
        <taxon>Viridiplantae</taxon>
        <taxon>Streptophyta</taxon>
        <taxon>Embryophyta</taxon>
        <taxon>Tracheophyta</taxon>
        <taxon>Spermatophyta</taxon>
        <taxon>Magnoliopsida</taxon>
        <taxon>eudicotyledons</taxon>
        <taxon>Gunneridae</taxon>
        <taxon>Pentapetalae</taxon>
        <taxon>rosids</taxon>
        <taxon>malvids</taxon>
        <taxon>Malvales</taxon>
        <taxon>Malvaceae</taxon>
        <taxon>Malvoideae</taxon>
        <taxon>Hibiscus</taxon>
    </lineage>
</organism>
<evidence type="ECO:0000259" key="1">
    <source>
        <dbReference type="Pfam" id="PF13966"/>
    </source>
</evidence>
<keyword evidence="3" id="KW-1185">Reference proteome</keyword>
<evidence type="ECO:0000313" key="3">
    <source>
        <dbReference type="Proteomes" id="UP000436088"/>
    </source>
</evidence>
<comment type="caution">
    <text evidence="2">The sequence shown here is derived from an EMBL/GenBank/DDBJ whole genome shotgun (WGS) entry which is preliminary data.</text>
</comment>
<accession>A0A6A2WH28</accession>
<feature type="domain" description="Reverse transcriptase zinc-binding" evidence="1">
    <location>
        <begin position="81"/>
        <end position="139"/>
    </location>
</feature>
<proteinExistence type="predicted"/>
<gene>
    <name evidence="2" type="ORF">F3Y22_tig00117034pilonHSYRG01555</name>
</gene>
<dbReference type="EMBL" id="VEPZ02001782">
    <property type="protein sequence ID" value="KAE8655245.1"/>
    <property type="molecule type" value="Genomic_DNA"/>
</dbReference>
<dbReference type="Pfam" id="PF13966">
    <property type="entry name" value="zf-RVT"/>
    <property type="match status" value="1"/>
</dbReference>
<name>A0A6A2WH28_HIBSY</name>
<evidence type="ECO:0000313" key="2">
    <source>
        <dbReference type="EMBL" id="KAE8655245.1"/>
    </source>
</evidence>
<sequence>MPLKFSFPRLYRLAKDKYAKLEDVAVGNKLLSIQWVNIFSRKLLDREVSSLKCFEDCVKDIVVVLEIEDKILWVHDKGVHFSVKTLSNLLVNNDNEDSMFNFDLLWKLKVPPKVRSFLWLLAIDRLPTKDFLLKKGVLKRSDQGCEARATLPTQKSPPNDHLEFVLAGVTLPDSAGCGGFLRCVDGSFRAMFSGPVTPQGIEDVEAMMISVALGFDNSETRSIGQAEKNVAASHVDEEIFSQEDNYRSTCLLLLIV</sequence>
<dbReference type="AlphaFoldDB" id="A0A6A2WH28"/>
<dbReference type="Proteomes" id="UP000436088">
    <property type="component" value="Unassembled WGS sequence"/>
</dbReference>
<dbReference type="PANTHER" id="PTHR36617">
    <property type="entry name" value="PROTEIN, PUTATIVE-RELATED"/>
    <property type="match status" value="1"/>
</dbReference>
<protein>
    <recommendedName>
        <fullName evidence="1">Reverse transcriptase zinc-binding domain-containing protein</fullName>
    </recommendedName>
</protein>
<dbReference type="PANTHER" id="PTHR36617:SF16">
    <property type="entry name" value="OS04G0516500 PROTEIN"/>
    <property type="match status" value="1"/>
</dbReference>
<reference evidence="2" key="1">
    <citation type="submission" date="2019-09" db="EMBL/GenBank/DDBJ databases">
        <title>Draft genome information of white flower Hibiscus syriacus.</title>
        <authorList>
            <person name="Kim Y.-M."/>
        </authorList>
    </citation>
    <scope>NUCLEOTIDE SEQUENCE [LARGE SCALE GENOMIC DNA]</scope>
    <source>
        <strain evidence="2">YM2019G1</strain>
    </source>
</reference>